<evidence type="ECO:0000313" key="2">
    <source>
        <dbReference type="Proteomes" id="UP001356170"/>
    </source>
</evidence>
<reference evidence="1 2" key="1">
    <citation type="submission" date="2024-01" db="EMBL/GenBank/DDBJ databases">
        <title>Novel species of the genus Luteimonas isolated from rivers.</title>
        <authorList>
            <person name="Lu H."/>
        </authorList>
    </citation>
    <scope>NUCLEOTIDE SEQUENCE [LARGE SCALE GENOMIC DNA]</scope>
    <source>
        <strain evidence="1 2">FXH3W</strain>
    </source>
</reference>
<accession>A0ABU7V178</accession>
<evidence type="ECO:0000313" key="1">
    <source>
        <dbReference type="EMBL" id="MEF2156535.1"/>
    </source>
</evidence>
<gene>
    <name evidence="1" type="ORF">V3390_09955</name>
</gene>
<proteinExistence type="predicted"/>
<dbReference type="SUPFAM" id="SSF50969">
    <property type="entry name" value="YVTN repeat-like/Quinoprotein amine dehydrogenase"/>
    <property type="match status" value="1"/>
</dbReference>
<dbReference type="EMBL" id="JAZHBO010000002">
    <property type="protein sequence ID" value="MEF2156535.1"/>
    <property type="molecule type" value="Genomic_DNA"/>
</dbReference>
<organism evidence="1 2">
    <name type="scientific">Aquilutibacter rugosus</name>
    <dbReference type="NCBI Taxonomy" id="3115820"/>
    <lineage>
        <taxon>Bacteria</taxon>
        <taxon>Pseudomonadati</taxon>
        <taxon>Pseudomonadota</taxon>
        <taxon>Gammaproteobacteria</taxon>
        <taxon>Lysobacterales</taxon>
        <taxon>Lysobacteraceae</taxon>
        <taxon>Aquilutibacter</taxon>
    </lineage>
</organism>
<protein>
    <submittedName>
        <fullName evidence="1">Uncharacterized protein</fullName>
    </submittedName>
</protein>
<dbReference type="Proteomes" id="UP001356170">
    <property type="component" value="Unassembled WGS sequence"/>
</dbReference>
<keyword evidence="2" id="KW-1185">Reference proteome</keyword>
<sequence>MLMLCAVVSACGVPLGGKTASRLQGVIVDQQLNEISGLTASGRHANVFWVIDDGGNAAQLYAINRYGTRVATYTIDGVNKTDWEDIDQYTINGRHYLVIADTGDNGALRKTLQLHVIEEPAALSNSRLQPTRSIAFRFPDGPHDTEAMTVDIASRQVLLITKKRKPPILFSVSLDPDAPKVQTAKRLGDVIGVPSASKADLKARPRLAPYDHQVTAASISPNGNTMAVLTYRYVLLYTRKGKEKWSRAVSRDPLVRVLPVIPQAEAMGYTADGKSVFVTGEFSVAPLYRIPVPQ</sequence>
<dbReference type="InterPro" id="IPR011044">
    <property type="entry name" value="Quino_amine_DH_bsu"/>
</dbReference>
<name>A0ABU7V178_9GAMM</name>
<dbReference type="RefSeq" id="WP_331704299.1">
    <property type="nucleotide sequence ID" value="NZ_JAZHBO010000002.1"/>
</dbReference>
<comment type="caution">
    <text evidence="1">The sequence shown here is derived from an EMBL/GenBank/DDBJ whole genome shotgun (WGS) entry which is preliminary data.</text>
</comment>